<feature type="transmembrane region" description="Helical" evidence="10">
    <location>
        <begin position="34"/>
        <end position="52"/>
    </location>
</feature>
<sequence>MRAKVKGWTYTRTGRNDPGGWFARVGPEGRRGALLMRAVGFSYVGATYVLYLSGEREFGVLPVTAAFLAAAFLMRVMPWERDEAVGVRLLTIPAFALVSFLIIRMTGFGLTTGFLYAAVANGVFVFGFRWGMAYAGFIVLLLFGDLLWMYPQKGVLWALEQAASWSWPLAFVIGICTLAVEAMKQQIHAQELLAELEDAHAELRRYAERARELAVSEERNRIAREIHDSVGHHLTVVNVQLEAAGKLLARDPGRAAEAVARAKASASEALSEARRAVRALRPPSMGRRAGLRFLDDLVREFHGSGVVVSFEVTGEEHPLPSEVEFVLYRVLQEGLTNALKHSGADRVEVRLELCGETVRLSVTDDGRGASGGTSGGFGLEGLRERVEEVGGRISAGGACGGGFALEVELPAGVGA</sequence>
<evidence type="ECO:0000313" key="12">
    <source>
        <dbReference type="EMBL" id="BBL79008.1"/>
    </source>
</evidence>
<keyword evidence="10" id="KW-0812">Transmembrane</keyword>
<dbReference type="EMBL" id="AP019791">
    <property type="protein sequence ID" value="BBL79008.1"/>
    <property type="molecule type" value="Genomic_DNA"/>
</dbReference>
<dbReference type="Gene3D" id="3.30.565.10">
    <property type="entry name" value="Histidine kinase-like ATPase, C-terminal domain"/>
    <property type="match status" value="1"/>
</dbReference>
<organism evidence="12 13">
    <name type="scientific">Rubrobacter xylanophilus</name>
    <dbReference type="NCBI Taxonomy" id="49319"/>
    <lineage>
        <taxon>Bacteria</taxon>
        <taxon>Bacillati</taxon>
        <taxon>Actinomycetota</taxon>
        <taxon>Rubrobacteria</taxon>
        <taxon>Rubrobacterales</taxon>
        <taxon>Rubrobacteraceae</taxon>
        <taxon>Rubrobacter</taxon>
    </lineage>
</organism>
<dbReference type="GO" id="GO:0046983">
    <property type="term" value="F:protein dimerization activity"/>
    <property type="evidence" value="ECO:0007669"/>
    <property type="project" value="InterPro"/>
</dbReference>
<evidence type="ECO:0000259" key="11">
    <source>
        <dbReference type="PROSITE" id="PS50109"/>
    </source>
</evidence>
<keyword evidence="7" id="KW-0067">ATP-binding</keyword>
<keyword evidence="5" id="KW-0547">Nucleotide-binding</keyword>
<evidence type="ECO:0000256" key="9">
    <source>
        <dbReference type="SAM" id="Coils"/>
    </source>
</evidence>
<evidence type="ECO:0000256" key="8">
    <source>
        <dbReference type="ARBA" id="ARBA00023012"/>
    </source>
</evidence>
<keyword evidence="6 12" id="KW-0418">Kinase</keyword>
<dbReference type="SMART" id="SM00387">
    <property type="entry name" value="HATPase_c"/>
    <property type="match status" value="1"/>
</dbReference>
<dbReference type="Pfam" id="PF07730">
    <property type="entry name" value="HisKA_3"/>
    <property type="match status" value="1"/>
</dbReference>
<dbReference type="PANTHER" id="PTHR24421">
    <property type="entry name" value="NITRATE/NITRITE SENSOR PROTEIN NARX-RELATED"/>
    <property type="match status" value="1"/>
</dbReference>
<evidence type="ECO:0000256" key="1">
    <source>
        <dbReference type="ARBA" id="ARBA00000085"/>
    </source>
</evidence>
<feature type="coiled-coil region" evidence="9">
    <location>
        <begin position="189"/>
        <end position="216"/>
    </location>
</feature>
<name>A0A510HGF6_9ACTN</name>
<feature type="domain" description="Histidine kinase" evidence="11">
    <location>
        <begin position="327"/>
        <end position="413"/>
    </location>
</feature>
<dbReference type="SUPFAM" id="SSF55874">
    <property type="entry name" value="ATPase domain of HSP90 chaperone/DNA topoisomerase II/histidine kinase"/>
    <property type="match status" value="1"/>
</dbReference>
<dbReference type="Pfam" id="PF02518">
    <property type="entry name" value="HATPase_c"/>
    <property type="match status" value="1"/>
</dbReference>
<comment type="catalytic activity">
    <reaction evidence="1">
        <text>ATP + protein L-histidine = ADP + protein N-phospho-L-histidine.</text>
        <dbReference type="EC" id="2.7.13.3"/>
    </reaction>
</comment>
<accession>A0A510HGF6</accession>
<dbReference type="AlphaFoldDB" id="A0A510HGF6"/>
<keyword evidence="4" id="KW-0808">Transferase</keyword>
<dbReference type="InterPro" id="IPR011712">
    <property type="entry name" value="Sig_transdc_His_kin_sub3_dim/P"/>
</dbReference>
<keyword evidence="10" id="KW-0472">Membrane</keyword>
<dbReference type="Gene3D" id="1.20.5.1930">
    <property type="match status" value="1"/>
</dbReference>
<reference evidence="12" key="1">
    <citation type="journal article" date="2019" name="Microbiol. Resour. Announc.">
        <title>Complete Genome Sequence of Rubrobacter xylanophilus Strain AA3-22, Isolated from Arima Onsen in Japan.</title>
        <authorList>
            <person name="Tomariguchi N."/>
            <person name="Miyazaki K."/>
        </authorList>
    </citation>
    <scope>NUCLEOTIDE SEQUENCE [LARGE SCALE GENOMIC DNA]</scope>
    <source>
        <strain evidence="12">AA3-22</strain>
    </source>
</reference>
<keyword evidence="9" id="KW-0175">Coiled coil</keyword>
<dbReference type="PANTHER" id="PTHR24421:SF10">
    <property type="entry name" value="NITRATE_NITRITE SENSOR PROTEIN NARQ"/>
    <property type="match status" value="1"/>
</dbReference>
<evidence type="ECO:0000256" key="2">
    <source>
        <dbReference type="ARBA" id="ARBA00012438"/>
    </source>
</evidence>
<proteinExistence type="predicted"/>
<feature type="transmembrane region" description="Helical" evidence="10">
    <location>
        <begin position="89"/>
        <end position="119"/>
    </location>
</feature>
<dbReference type="CDD" id="cd16917">
    <property type="entry name" value="HATPase_UhpB-NarQ-NarX-like"/>
    <property type="match status" value="1"/>
</dbReference>
<dbReference type="PROSITE" id="PS50109">
    <property type="entry name" value="HIS_KIN"/>
    <property type="match status" value="1"/>
</dbReference>
<dbReference type="Proteomes" id="UP000318065">
    <property type="component" value="Chromosome"/>
</dbReference>
<evidence type="ECO:0000256" key="10">
    <source>
        <dbReference type="SAM" id="Phobius"/>
    </source>
</evidence>
<dbReference type="GO" id="GO:0016020">
    <property type="term" value="C:membrane"/>
    <property type="evidence" value="ECO:0007669"/>
    <property type="project" value="InterPro"/>
</dbReference>
<keyword evidence="10" id="KW-1133">Transmembrane helix</keyword>
<keyword evidence="13" id="KW-1185">Reference proteome</keyword>
<dbReference type="InterPro" id="IPR003594">
    <property type="entry name" value="HATPase_dom"/>
</dbReference>
<dbReference type="EC" id="2.7.13.3" evidence="2"/>
<feature type="transmembrane region" description="Helical" evidence="10">
    <location>
        <begin position="162"/>
        <end position="180"/>
    </location>
</feature>
<evidence type="ECO:0000256" key="4">
    <source>
        <dbReference type="ARBA" id="ARBA00022679"/>
    </source>
</evidence>
<evidence type="ECO:0000313" key="13">
    <source>
        <dbReference type="Proteomes" id="UP000318065"/>
    </source>
</evidence>
<evidence type="ECO:0000256" key="3">
    <source>
        <dbReference type="ARBA" id="ARBA00022553"/>
    </source>
</evidence>
<feature type="transmembrane region" description="Helical" evidence="10">
    <location>
        <begin position="131"/>
        <end position="150"/>
    </location>
</feature>
<evidence type="ECO:0000256" key="6">
    <source>
        <dbReference type="ARBA" id="ARBA00022777"/>
    </source>
</evidence>
<evidence type="ECO:0000256" key="7">
    <source>
        <dbReference type="ARBA" id="ARBA00022840"/>
    </source>
</evidence>
<dbReference type="InterPro" id="IPR050482">
    <property type="entry name" value="Sensor_HK_TwoCompSys"/>
</dbReference>
<feature type="transmembrane region" description="Helical" evidence="10">
    <location>
        <begin position="58"/>
        <end position="77"/>
    </location>
</feature>
<keyword evidence="8" id="KW-0902">Two-component regulatory system</keyword>
<dbReference type="InterPro" id="IPR036890">
    <property type="entry name" value="HATPase_C_sf"/>
</dbReference>
<evidence type="ECO:0000256" key="5">
    <source>
        <dbReference type="ARBA" id="ARBA00022741"/>
    </source>
</evidence>
<dbReference type="GO" id="GO:0005524">
    <property type="term" value="F:ATP binding"/>
    <property type="evidence" value="ECO:0007669"/>
    <property type="project" value="UniProtKB-KW"/>
</dbReference>
<protein>
    <recommendedName>
        <fullName evidence="2">histidine kinase</fullName>
        <ecNumber evidence="2">2.7.13.3</ecNumber>
    </recommendedName>
</protein>
<dbReference type="InterPro" id="IPR005467">
    <property type="entry name" value="His_kinase_dom"/>
</dbReference>
<dbReference type="GO" id="GO:0000155">
    <property type="term" value="F:phosphorelay sensor kinase activity"/>
    <property type="evidence" value="ECO:0007669"/>
    <property type="project" value="InterPro"/>
</dbReference>
<keyword evidence="3" id="KW-0597">Phosphoprotein</keyword>
<gene>
    <name evidence="12" type="ORF">RxyAA322_08620</name>
</gene>